<proteinExistence type="predicted"/>
<dbReference type="AlphaFoldDB" id="A0A916XBR3"/>
<dbReference type="EMBL" id="BMJH01000001">
    <property type="protein sequence ID" value="GGC61765.1"/>
    <property type="molecule type" value="Genomic_DNA"/>
</dbReference>
<reference evidence="1" key="2">
    <citation type="submission" date="2020-09" db="EMBL/GenBank/DDBJ databases">
        <authorList>
            <person name="Sun Q."/>
            <person name="Zhou Y."/>
        </authorList>
    </citation>
    <scope>NUCLEOTIDE SEQUENCE</scope>
    <source>
        <strain evidence="1">CGMCC 1.15478</strain>
    </source>
</reference>
<gene>
    <name evidence="1" type="ORF">GCM10011410_12820</name>
</gene>
<evidence type="ECO:0000313" key="2">
    <source>
        <dbReference type="Proteomes" id="UP000641514"/>
    </source>
</evidence>
<keyword evidence="2" id="KW-1185">Reference proteome</keyword>
<reference evidence="1" key="1">
    <citation type="journal article" date="2014" name="Int. J. Syst. Evol. Microbiol.">
        <title>Complete genome sequence of Corynebacterium casei LMG S-19264T (=DSM 44701T), isolated from a smear-ripened cheese.</title>
        <authorList>
            <consortium name="US DOE Joint Genome Institute (JGI-PGF)"/>
            <person name="Walter F."/>
            <person name="Albersmeier A."/>
            <person name="Kalinowski J."/>
            <person name="Ruckert C."/>
        </authorList>
    </citation>
    <scope>NUCLEOTIDE SEQUENCE</scope>
    <source>
        <strain evidence="1">CGMCC 1.15478</strain>
    </source>
</reference>
<name>A0A916XBR3_9ACTN</name>
<accession>A0A916XBR3</accession>
<organism evidence="1 2">
    <name type="scientific">Hoyosella rhizosphaerae</name>
    <dbReference type="NCBI Taxonomy" id="1755582"/>
    <lineage>
        <taxon>Bacteria</taxon>
        <taxon>Bacillati</taxon>
        <taxon>Actinomycetota</taxon>
        <taxon>Actinomycetes</taxon>
        <taxon>Mycobacteriales</taxon>
        <taxon>Hoyosellaceae</taxon>
        <taxon>Hoyosella</taxon>
    </lineage>
</organism>
<protein>
    <submittedName>
        <fullName evidence="1">Uncharacterized protein</fullName>
    </submittedName>
</protein>
<dbReference type="Proteomes" id="UP000641514">
    <property type="component" value="Unassembled WGS sequence"/>
</dbReference>
<evidence type="ECO:0000313" key="1">
    <source>
        <dbReference type="EMBL" id="GGC61765.1"/>
    </source>
</evidence>
<sequence>MIITNPVSGEHCYYAGVVELFDSAARLTFYNKFRAVNPPEATTR</sequence>
<comment type="caution">
    <text evidence="1">The sequence shown here is derived from an EMBL/GenBank/DDBJ whole genome shotgun (WGS) entry which is preliminary data.</text>
</comment>